<protein>
    <submittedName>
        <fullName evidence="4">DUF2892 domain-containing protein</fullName>
    </submittedName>
</protein>
<evidence type="ECO:0000256" key="2">
    <source>
        <dbReference type="SAM" id="Phobius"/>
    </source>
</evidence>
<accession>A0ABU2FB27</accession>
<proteinExistence type="predicted"/>
<dbReference type="InterPro" id="IPR021309">
    <property type="entry name" value="YgaP-like_TM"/>
</dbReference>
<comment type="caution">
    <text evidence="4">The sequence shown here is derived from an EMBL/GenBank/DDBJ whole genome shotgun (WGS) entry which is preliminary data.</text>
</comment>
<dbReference type="RefSeq" id="WP_310919088.1">
    <property type="nucleotide sequence ID" value="NZ_JAMQON010000002.1"/>
</dbReference>
<reference evidence="4 5" key="1">
    <citation type="submission" date="2022-06" db="EMBL/GenBank/DDBJ databases">
        <title>Haloarcula sp. a new haloarchaeum isolate from saline soil.</title>
        <authorList>
            <person name="Strakova D."/>
            <person name="Galisteo C."/>
            <person name="Sanchez-Porro C."/>
            <person name="Ventosa A."/>
        </authorList>
    </citation>
    <scope>NUCLEOTIDE SEQUENCE [LARGE SCALE GENOMIC DNA]</scope>
    <source>
        <strain evidence="4 5">S1CR25-12</strain>
    </source>
</reference>
<keyword evidence="5" id="KW-1185">Reference proteome</keyword>
<evidence type="ECO:0000313" key="4">
    <source>
        <dbReference type="EMBL" id="MDS0259478.1"/>
    </source>
</evidence>
<evidence type="ECO:0000256" key="1">
    <source>
        <dbReference type="SAM" id="MobiDB-lite"/>
    </source>
</evidence>
<keyword evidence="2" id="KW-0812">Transmembrane</keyword>
<sequence length="126" mass="13338">MDDTKNVGGRDRLVRLLLTIVLSIVAVRSLRRGKRLRGLLAGVGALGLGFNATTGYCGVNDALSVDTTSGGDVEIDFEGTDSEERETGPEQSRSSYLTCASCGDPIVPGQRRGPNGQDDIVHDDCL</sequence>
<evidence type="ECO:0000313" key="5">
    <source>
        <dbReference type="Proteomes" id="UP001259659"/>
    </source>
</evidence>
<feature type="region of interest" description="Disordered" evidence="1">
    <location>
        <begin position="70"/>
        <end position="126"/>
    </location>
</feature>
<keyword evidence="2" id="KW-0472">Membrane</keyword>
<gene>
    <name evidence="4" type="ORF">NDI56_08740</name>
</gene>
<feature type="compositionally biased region" description="Acidic residues" evidence="1">
    <location>
        <begin position="73"/>
        <end position="84"/>
    </location>
</feature>
<feature type="compositionally biased region" description="Polar residues" evidence="1">
    <location>
        <begin position="89"/>
        <end position="98"/>
    </location>
</feature>
<feature type="transmembrane region" description="Helical" evidence="2">
    <location>
        <begin position="12"/>
        <end position="30"/>
    </location>
</feature>
<organism evidence="4 5">
    <name type="scientific">Haloarcula saliterrae</name>
    <dbReference type="NCBI Taxonomy" id="2950534"/>
    <lineage>
        <taxon>Archaea</taxon>
        <taxon>Methanobacteriati</taxon>
        <taxon>Methanobacteriota</taxon>
        <taxon>Stenosarchaea group</taxon>
        <taxon>Halobacteria</taxon>
        <taxon>Halobacteriales</taxon>
        <taxon>Haloarculaceae</taxon>
        <taxon>Haloarcula</taxon>
    </lineage>
</organism>
<keyword evidence="2" id="KW-1133">Transmembrane helix</keyword>
<dbReference type="EMBL" id="JAMQON010000002">
    <property type="protein sequence ID" value="MDS0259478.1"/>
    <property type="molecule type" value="Genomic_DNA"/>
</dbReference>
<feature type="domain" description="Inner membrane protein YgaP-like transmembrane" evidence="3">
    <location>
        <begin position="4"/>
        <end position="68"/>
    </location>
</feature>
<evidence type="ECO:0000259" key="3">
    <source>
        <dbReference type="Pfam" id="PF11127"/>
    </source>
</evidence>
<dbReference type="Pfam" id="PF11127">
    <property type="entry name" value="YgaP-like_TM"/>
    <property type="match status" value="1"/>
</dbReference>
<name>A0ABU2FB27_9EURY</name>
<dbReference type="Proteomes" id="UP001259659">
    <property type="component" value="Unassembled WGS sequence"/>
</dbReference>